<evidence type="ECO:0000313" key="2">
    <source>
        <dbReference type="EMBL" id="ASV75280.1"/>
    </source>
</evidence>
<accession>A0A286RH52</accession>
<evidence type="ECO:0000313" key="3">
    <source>
        <dbReference type="Proteomes" id="UP000215086"/>
    </source>
</evidence>
<dbReference type="KEGG" id="ttf:THTE_2678"/>
<dbReference type="Proteomes" id="UP000215086">
    <property type="component" value="Chromosome"/>
</dbReference>
<feature type="region of interest" description="Disordered" evidence="1">
    <location>
        <begin position="189"/>
        <end position="336"/>
    </location>
</feature>
<reference evidence="2 3" key="1">
    <citation type="journal article" name="Front. Microbiol.">
        <title>Sugar Metabolism of the First Thermophilic Planctomycete Thermogutta terrifontis: Comparative Genomic and Transcriptomic Approaches.</title>
        <authorList>
            <person name="Elcheninov A.G."/>
            <person name="Menzel P."/>
            <person name="Gudbergsdottir S.R."/>
            <person name="Slesarev A.I."/>
            <person name="Kadnikov V.V."/>
            <person name="Krogh A."/>
            <person name="Bonch-Osmolovskaya E.A."/>
            <person name="Peng X."/>
            <person name="Kublanov I.V."/>
        </authorList>
    </citation>
    <scope>NUCLEOTIDE SEQUENCE [LARGE SCALE GENOMIC DNA]</scope>
    <source>
        <strain evidence="2 3">R1</strain>
    </source>
</reference>
<proteinExistence type="predicted"/>
<sequence>MGFPPGRIPNNYYALFGVPLFEPDTKLIAQLADNMLAHVRQIRPGEHVAEWTELLDTIRNAKEWLCDPQKKKIYDQQLEAGNVTSLHFTWPTQSQRTEESPRPLAESKVSQVAAVTKPDSIPTPTTVAPDKVSPASQMTVLEEGDSLSSVRWLAVLGRLGAIAFLVLAIVVTYRTFRPRIGWVSLLLSSPATSGDSKPSDQTADLPVAPGTRPITKDAATQKGDIGGAAPQREKRAKESATFIDQPSENTTSAEKSNPGAEASNSGSHNSSTPPTAPQAPTPSESSMLAIPSGVGGEASPPPQATENSGQTTAGGAGHSSEHPQASAESRNPSAFSDLPEEFRTTMNQIWESLAQRDLEGARAGLNRLASQVRSDSHRRIVEAMDQLVRDVEQFWKIMAEIVASLQSAEELPVGDTYVIVVEATRDSLVLRAAGQNRRYALREIPTILIESLARRRLHPGPDSDILLAAFLAVDPKGDLAEAQRLLERARAQGGDIELIAEALRYRPNGGSGTSRLPVPASGAEVLEADRWLEQQFGARIKQIASIPDAQALAQDLMAAAENPALAPAIRYRVFREVLRLAERYGLADSGINAIDRLSRVFQVDFWTEAAQLAESWAGHRFRPAESQSIAKVLLPLVDRALRENRREEARRLAQAGLTLARQSSNIGLIRQYWSVLQQLPGEKTP</sequence>
<feature type="compositionally biased region" description="Polar residues" evidence="1">
    <location>
        <begin position="189"/>
        <end position="202"/>
    </location>
</feature>
<evidence type="ECO:0000256" key="1">
    <source>
        <dbReference type="SAM" id="MobiDB-lite"/>
    </source>
</evidence>
<gene>
    <name evidence="2" type="ORF">THTE_2678</name>
</gene>
<feature type="compositionally biased region" description="Polar residues" evidence="1">
    <location>
        <begin position="242"/>
        <end position="255"/>
    </location>
</feature>
<keyword evidence="3" id="KW-1185">Reference proteome</keyword>
<organism evidence="2 3">
    <name type="scientific">Thermogutta terrifontis</name>
    <dbReference type="NCBI Taxonomy" id="1331910"/>
    <lineage>
        <taxon>Bacteria</taxon>
        <taxon>Pseudomonadati</taxon>
        <taxon>Planctomycetota</taxon>
        <taxon>Planctomycetia</taxon>
        <taxon>Pirellulales</taxon>
        <taxon>Thermoguttaceae</taxon>
        <taxon>Thermogutta</taxon>
    </lineage>
</organism>
<protein>
    <submittedName>
        <fullName evidence="2">Uncharacterized protein</fullName>
    </submittedName>
</protein>
<name>A0A286RH52_9BACT</name>
<feature type="compositionally biased region" description="Polar residues" evidence="1">
    <location>
        <begin position="322"/>
        <end position="334"/>
    </location>
</feature>
<dbReference type="EMBL" id="CP018477">
    <property type="protein sequence ID" value="ASV75280.1"/>
    <property type="molecule type" value="Genomic_DNA"/>
</dbReference>
<dbReference type="AlphaFoldDB" id="A0A286RH52"/>